<evidence type="ECO:0000256" key="7">
    <source>
        <dbReference type="ARBA" id="ARBA00023239"/>
    </source>
</evidence>
<evidence type="ECO:0000313" key="9">
    <source>
        <dbReference type="EMBL" id="CAB4343126.1"/>
    </source>
</evidence>
<keyword evidence="5" id="KW-0190">Covalent protein-DNA linkage</keyword>
<dbReference type="PANTHER" id="PTHR13604">
    <property type="entry name" value="DC12-RELATED"/>
    <property type="match status" value="1"/>
</dbReference>
<dbReference type="SUPFAM" id="SSF143081">
    <property type="entry name" value="BB1717-like"/>
    <property type="match status" value="1"/>
</dbReference>
<gene>
    <name evidence="9" type="ORF">UFOPK3547_00766</name>
</gene>
<dbReference type="InterPro" id="IPR003738">
    <property type="entry name" value="SRAP"/>
</dbReference>
<keyword evidence="2" id="KW-0645">Protease</keyword>
<keyword evidence="4" id="KW-0378">Hydrolase</keyword>
<evidence type="ECO:0000256" key="5">
    <source>
        <dbReference type="ARBA" id="ARBA00023124"/>
    </source>
</evidence>
<dbReference type="Pfam" id="PF02586">
    <property type="entry name" value="SRAP"/>
    <property type="match status" value="1"/>
</dbReference>
<dbReference type="PANTHER" id="PTHR13604:SF0">
    <property type="entry name" value="ABASIC SITE PROCESSING PROTEIN HMCES"/>
    <property type="match status" value="1"/>
</dbReference>
<comment type="similarity">
    <text evidence="1">Belongs to the SOS response-associated peptidase family.</text>
</comment>
<dbReference type="AlphaFoldDB" id="A0A6J5ZP74"/>
<dbReference type="EMBL" id="CAESAN010000054">
    <property type="protein sequence ID" value="CAB4343126.1"/>
    <property type="molecule type" value="Genomic_DNA"/>
</dbReference>
<evidence type="ECO:0000256" key="4">
    <source>
        <dbReference type="ARBA" id="ARBA00022801"/>
    </source>
</evidence>
<dbReference type="GO" id="GO:0006508">
    <property type="term" value="P:proteolysis"/>
    <property type="evidence" value="ECO:0007669"/>
    <property type="project" value="UniProtKB-KW"/>
</dbReference>
<organism evidence="9">
    <name type="scientific">freshwater metagenome</name>
    <dbReference type="NCBI Taxonomy" id="449393"/>
    <lineage>
        <taxon>unclassified sequences</taxon>
        <taxon>metagenomes</taxon>
        <taxon>ecological metagenomes</taxon>
    </lineage>
</organism>
<dbReference type="Gene3D" id="3.90.1680.10">
    <property type="entry name" value="SOS response associated peptidase-like"/>
    <property type="match status" value="1"/>
</dbReference>
<evidence type="ECO:0000256" key="3">
    <source>
        <dbReference type="ARBA" id="ARBA00022763"/>
    </source>
</evidence>
<name>A0A6J5ZP74_9ZZZZ</name>
<accession>A0A6J5ZP74</accession>
<evidence type="ECO:0000256" key="6">
    <source>
        <dbReference type="ARBA" id="ARBA00023125"/>
    </source>
</evidence>
<evidence type="ECO:0000256" key="2">
    <source>
        <dbReference type="ARBA" id="ARBA00022670"/>
    </source>
</evidence>
<reference evidence="9" key="1">
    <citation type="submission" date="2020-05" db="EMBL/GenBank/DDBJ databases">
        <authorList>
            <person name="Chiriac C."/>
            <person name="Salcher M."/>
            <person name="Ghai R."/>
            <person name="Kavagutti S V."/>
        </authorList>
    </citation>
    <scope>NUCLEOTIDE SEQUENCE</scope>
</reference>
<keyword evidence="3" id="KW-0227">DNA damage</keyword>
<feature type="region of interest" description="Disordered" evidence="8">
    <location>
        <begin position="200"/>
        <end position="225"/>
    </location>
</feature>
<dbReference type="InterPro" id="IPR036590">
    <property type="entry name" value="SRAP-like"/>
</dbReference>
<evidence type="ECO:0000256" key="8">
    <source>
        <dbReference type="SAM" id="MobiDB-lite"/>
    </source>
</evidence>
<protein>
    <submittedName>
        <fullName evidence="9">Unannotated protein</fullName>
    </submittedName>
</protein>
<dbReference type="GO" id="GO:0003697">
    <property type="term" value="F:single-stranded DNA binding"/>
    <property type="evidence" value="ECO:0007669"/>
    <property type="project" value="InterPro"/>
</dbReference>
<sequence>MALFAERFELEPSSRPRDGYNIAPGGPVTVIVGESDGAARAEQFHWGLIPAWAKSAETRYKMINARIETVDEKPAYRGLLEGHRCLIPADGFFEWQPQPEGPKQPWWFQLADAELFSFAGLWTTWQPAPDVEPVHSCTMLTCEANDVVSPVHHRMPVVLKRASETRWLDPAVGAAAALTLAADCANDQLTARPVSRAVNSTRNTGPECVAAPNDDATGGPATALF</sequence>
<dbReference type="GO" id="GO:0016829">
    <property type="term" value="F:lyase activity"/>
    <property type="evidence" value="ECO:0007669"/>
    <property type="project" value="UniProtKB-KW"/>
</dbReference>
<keyword evidence="7" id="KW-0456">Lyase</keyword>
<keyword evidence="6" id="KW-0238">DNA-binding</keyword>
<dbReference type="GO" id="GO:0106300">
    <property type="term" value="P:protein-DNA covalent cross-linking repair"/>
    <property type="evidence" value="ECO:0007669"/>
    <property type="project" value="InterPro"/>
</dbReference>
<proteinExistence type="inferred from homology"/>
<evidence type="ECO:0000256" key="1">
    <source>
        <dbReference type="ARBA" id="ARBA00008136"/>
    </source>
</evidence>
<dbReference type="GO" id="GO:0008233">
    <property type="term" value="F:peptidase activity"/>
    <property type="evidence" value="ECO:0007669"/>
    <property type="project" value="UniProtKB-KW"/>
</dbReference>